<keyword evidence="2" id="KW-0167">Capsid protein</keyword>
<dbReference type="PIRSF" id="PIRSF010606">
    <property type="entry name" value="Spore_coat_CotJB"/>
    <property type="match status" value="1"/>
</dbReference>
<keyword evidence="3" id="KW-1185">Reference proteome</keyword>
<accession>A0A2Z4U9R6</accession>
<evidence type="ECO:0000313" key="2">
    <source>
        <dbReference type="EMBL" id="AWY97750.1"/>
    </source>
</evidence>
<dbReference type="RefSeq" id="WP_111919187.1">
    <property type="nucleotide sequence ID" value="NZ_CP030280.1"/>
</dbReference>
<dbReference type="EMBL" id="CP030280">
    <property type="protein sequence ID" value="AWY97750.1"/>
    <property type="molecule type" value="Genomic_DNA"/>
</dbReference>
<dbReference type="Proteomes" id="UP000250003">
    <property type="component" value="Chromosome"/>
</dbReference>
<dbReference type="InterPro" id="IPR016571">
    <property type="entry name" value="Spore_coat_assembly_CotJB"/>
</dbReference>
<organism evidence="2 3">
    <name type="scientific">Blautia argi</name>
    <dbReference type="NCBI Taxonomy" id="1912897"/>
    <lineage>
        <taxon>Bacteria</taxon>
        <taxon>Bacillati</taxon>
        <taxon>Bacillota</taxon>
        <taxon>Clostridia</taxon>
        <taxon>Lachnospirales</taxon>
        <taxon>Lachnospiraceae</taxon>
        <taxon>Blautia</taxon>
    </lineage>
</organism>
<proteinExistence type="predicted"/>
<feature type="domain" description="Protein CotJB" evidence="1">
    <location>
        <begin position="11"/>
        <end position="87"/>
    </location>
</feature>
<dbReference type="AlphaFoldDB" id="A0A2Z4U9R6"/>
<dbReference type="InterPro" id="IPR024207">
    <property type="entry name" value="CotJB_dom"/>
</dbReference>
<dbReference type="KEGG" id="blau:DQQ01_05850"/>
<protein>
    <submittedName>
        <fullName evidence="2">Spore coat protein CotJB</fullName>
    </submittedName>
</protein>
<evidence type="ECO:0000313" key="3">
    <source>
        <dbReference type="Proteomes" id="UP000250003"/>
    </source>
</evidence>
<evidence type="ECO:0000259" key="1">
    <source>
        <dbReference type="Pfam" id="PF12652"/>
    </source>
</evidence>
<gene>
    <name evidence="2" type="ORF">DQQ01_05850</name>
</gene>
<reference evidence="3" key="1">
    <citation type="submission" date="2018-06" db="EMBL/GenBank/DDBJ databases">
        <title>Description of Blautia argi sp. nov., a new anaerobic isolated from dog feces.</title>
        <authorList>
            <person name="Chang Y.-H."/>
            <person name="Paek J."/>
            <person name="Shin Y."/>
        </authorList>
    </citation>
    <scope>NUCLEOTIDE SEQUENCE [LARGE SCALE GENOMIC DNA]</scope>
    <source>
        <strain evidence="3">KCTC 15426</strain>
    </source>
</reference>
<name>A0A2Z4U9R6_9FIRM</name>
<dbReference type="Pfam" id="PF12652">
    <property type="entry name" value="CotJB"/>
    <property type="match status" value="1"/>
</dbReference>
<dbReference type="OrthoDB" id="9804099at2"/>
<sequence>MKNLRSCSQAELLSTINQISFAINDITLYLDTHPNDEAALAYFSEHMESRKELLKEYATRFGPLTLDSDKENCRQCWDWVMQPWPWEGVC</sequence>
<keyword evidence="2" id="KW-0946">Virion</keyword>